<evidence type="ECO:0000313" key="2">
    <source>
        <dbReference type="EMBL" id="SCM69601.1"/>
    </source>
</evidence>
<keyword evidence="3" id="KW-1185">Reference proteome</keyword>
<evidence type="ECO:0000256" key="1">
    <source>
        <dbReference type="SAM" id="SignalP"/>
    </source>
</evidence>
<name>A0A1M4N445_9RHOB</name>
<sequence length="118" mass="12836">MKTKAILSALALCAMATGASAELQVVKDQSAFLNLVKGRDLTRLGITLQVSENGEITGRAFGKQVSGAWQWHDSYFCRSLFWGQQDLGNNCQQVALDGNDIRFTSDRGAGRHANFGLD</sequence>
<dbReference type="Proteomes" id="UP000184085">
    <property type="component" value="Unassembled WGS sequence"/>
</dbReference>
<proteinExistence type="predicted"/>
<protein>
    <submittedName>
        <fullName evidence="2">Putative secreted protein</fullName>
    </submittedName>
</protein>
<feature type="signal peptide" evidence="1">
    <location>
        <begin position="1"/>
        <end position="21"/>
    </location>
</feature>
<feature type="chain" id="PRO_5009906769" evidence="1">
    <location>
        <begin position="22"/>
        <end position="118"/>
    </location>
</feature>
<evidence type="ECO:0000313" key="3">
    <source>
        <dbReference type="Proteomes" id="UP000184085"/>
    </source>
</evidence>
<accession>A0A1M4N445</accession>
<dbReference type="EMBL" id="FMJB01000064">
    <property type="protein sequence ID" value="SCM69601.1"/>
    <property type="molecule type" value="Genomic_DNA"/>
</dbReference>
<reference evidence="3" key="1">
    <citation type="submission" date="2016-09" db="EMBL/GenBank/DDBJ databases">
        <authorList>
            <person name="Wibberg D."/>
        </authorList>
    </citation>
    <scope>NUCLEOTIDE SEQUENCE [LARGE SCALE GENOMIC DNA]</scope>
</reference>
<keyword evidence="1" id="KW-0732">Signal</keyword>
<gene>
    <name evidence="2" type="ORF">KARMA_3840</name>
</gene>
<organism evidence="2 3">
    <name type="scientific">Donghicola eburneus</name>
    <dbReference type="NCBI Taxonomy" id="393278"/>
    <lineage>
        <taxon>Bacteria</taxon>
        <taxon>Pseudomonadati</taxon>
        <taxon>Pseudomonadota</taxon>
        <taxon>Alphaproteobacteria</taxon>
        <taxon>Rhodobacterales</taxon>
        <taxon>Roseobacteraceae</taxon>
        <taxon>Donghicola</taxon>
    </lineage>
</organism>
<dbReference type="RefSeq" id="WP_072709318.1">
    <property type="nucleotide sequence ID" value="NZ_FMJB01000064.1"/>
</dbReference>
<dbReference type="AlphaFoldDB" id="A0A1M4N445"/>